<feature type="chain" id="PRO_5038676701" evidence="1">
    <location>
        <begin position="25"/>
        <end position="299"/>
    </location>
</feature>
<dbReference type="InterPro" id="IPR015943">
    <property type="entry name" value="WD40/YVTN_repeat-like_dom_sf"/>
</dbReference>
<dbReference type="OrthoDB" id="504981at2"/>
<keyword evidence="1" id="KW-0732">Signal</keyword>
<sequence>MWSRILITALTVGLLAPVGASADAAPRRAPDRIALPAGFQPEGIATGPGPVAFFGSRATGAIYRADLRTGKGKVISAGPGTPSLGMKTLGSRLFVAGGSGGDARVVDTRSGAVLKSYTLTTQPSFVNDVALSRDGAWFTDSTNPVLYRIPARGRGGVKTLPLSGDIVYGEGINANGIVAGRDGRTLLIVQSNTGKLFRVDSRTGVAKEVDLHGESLVNGDGLLLEGSTLYAVQNRLNSVAVVRLNRRATEGRVVKRIADPRFDIPTTIARSGSRLYLPNARFSTPPTPETPYDVIAIRP</sequence>
<name>A0A1I4ZQL2_9ACTN</name>
<gene>
    <name evidence="2" type="ORF">SAMN04489713_102294</name>
</gene>
<evidence type="ECO:0000313" key="3">
    <source>
        <dbReference type="Proteomes" id="UP000183413"/>
    </source>
</evidence>
<dbReference type="PANTHER" id="PTHR31460:SF3">
    <property type="entry name" value="MESOCENTIN"/>
    <property type="match status" value="1"/>
</dbReference>
<dbReference type="STRING" id="1993.SAMN04489713_102294"/>
<dbReference type="AlphaFoldDB" id="A0A1I4ZQL2"/>
<accession>A0A1I4ZQL2</accession>
<dbReference type="EMBL" id="FOVH01000002">
    <property type="protein sequence ID" value="SFN52512.1"/>
    <property type="molecule type" value="Genomic_DNA"/>
</dbReference>
<evidence type="ECO:0000256" key="1">
    <source>
        <dbReference type="SAM" id="SignalP"/>
    </source>
</evidence>
<dbReference type="Proteomes" id="UP000183413">
    <property type="component" value="Unassembled WGS sequence"/>
</dbReference>
<protein>
    <submittedName>
        <fullName evidence="2">Sugar lactone lactonase YvrE</fullName>
    </submittedName>
</protein>
<organism evidence="2 3">
    <name type="scientific">Actinomadura madurae</name>
    <dbReference type="NCBI Taxonomy" id="1993"/>
    <lineage>
        <taxon>Bacteria</taxon>
        <taxon>Bacillati</taxon>
        <taxon>Actinomycetota</taxon>
        <taxon>Actinomycetes</taxon>
        <taxon>Streptosporangiales</taxon>
        <taxon>Thermomonosporaceae</taxon>
        <taxon>Actinomadura</taxon>
    </lineage>
</organism>
<dbReference type="eggNOG" id="COG3386">
    <property type="taxonomic scope" value="Bacteria"/>
</dbReference>
<dbReference type="RefSeq" id="WP_075020306.1">
    <property type="nucleotide sequence ID" value="NZ_FOVH01000002.1"/>
</dbReference>
<dbReference type="PANTHER" id="PTHR31460">
    <property type="match status" value="1"/>
</dbReference>
<feature type="signal peptide" evidence="1">
    <location>
        <begin position="1"/>
        <end position="24"/>
    </location>
</feature>
<dbReference type="InterPro" id="IPR053224">
    <property type="entry name" value="Sensory_adhesion_molecule"/>
</dbReference>
<evidence type="ECO:0000313" key="2">
    <source>
        <dbReference type="EMBL" id="SFN52512.1"/>
    </source>
</evidence>
<reference evidence="2 3" key="1">
    <citation type="submission" date="2016-10" db="EMBL/GenBank/DDBJ databases">
        <authorList>
            <person name="de Groot N.N."/>
        </authorList>
    </citation>
    <scope>NUCLEOTIDE SEQUENCE [LARGE SCALE GENOMIC DNA]</scope>
    <source>
        <strain evidence="2 3">DSM 43067</strain>
    </source>
</reference>
<dbReference type="Gene3D" id="2.130.10.10">
    <property type="entry name" value="YVTN repeat-like/Quinoprotein amine dehydrogenase"/>
    <property type="match status" value="1"/>
</dbReference>
<dbReference type="SUPFAM" id="SSF63829">
    <property type="entry name" value="Calcium-dependent phosphotriesterase"/>
    <property type="match status" value="1"/>
</dbReference>
<keyword evidence="3" id="KW-1185">Reference proteome</keyword>
<dbReference type="InParanoid" id="A0A1I4ZQL2"/>
<proteinExistence type="predicted"/>